<reference evidence="1 3" key="2">
    <citation type="journal article" date="2013" name="Nature">
        <title>Insights into bilaterian evolution from three spiralian genomes.</title>
        <authorList>
            <person name="Simakov O."/>
            <person name="Marletaz F."/>
            <person name="Cho S.J."/>
            <person name="Edsinger-Gonzales E."/>
            <person name="Havlak P."/>
            <person name="Hellsten U."/>
            <person name="Kuo D.H."/>
            <person name="Larsson T."/>
            <person name="Lv J."/>
            <person name="Arendt D."/>
            <person name="Savage R."/>
            <person name="Osoegawa K."/>
            <person name="de Jong P."/>
            <person name="Grimwood J."/>
            <person name="Chapman J.A."/>
            <person name="Shapiro H."/>
            <person name="Aerts A."/>
            <person name="Otillar R.P."/>
            <person name="Terry A.Y."/>
            <person name="Boore J.L."/>
            <person name="Grigoriev I.V."/>
            <person name="Lindberg D.R."/>
            <person name="Seaver E.C."/>
            <person name="Weisblat D.A."/>
            <person name="Putnam N.H."/>
            <person name="Rokhsar D.S."/>
        </authorList>
    </citation>
    <scope>NUCLEOTIDE SEQUENCE</scope>
</reference>
<evidence type="ECO:0000313" key="1">
    <source>
        <dbReference type="EMBL" id="ESN99105.1"/>
    </source>
</evidence>
<protein>
    <submittedName>
        <fullName evidence="1 2">Uncharacterized protein</fullName>
    </submittedName>
</protein>
<dbReference type="Proteomes" id="UP000015101">
    <property type="component" value="Unassembled WGS sequence"/>
</dbReference>
<dbReference type="HOGENOM" id="CLU_1724302_0_0_1"/>
<dbReference type="GeneID" id="20199664"/>
<dbReference type="CTD" id="20199664"/>
<dbReference type="InParanoid" id="T1ESW4"/>
<dbReference type="EnsemblMetazoa" id="HelroT162596">
    <property type="protein sequence ID" value="HelroP162596"/>
    <property type="gene ID" value="HelroG162596"/>
</dbReference>
<dbReference type="KEGG" id="hro:HELRODRAFT_162596"/>
<sequence>MWLPLFKSFNACRLSSRRDPLEDNKVDNHSNLNFGYYEDSPNRVAGEMKRFHTLNDFEECLKNMSDQPVLENECDTCCGDQLDSVIDDFTNNGAHSAVGKECDDYFVPPKKQKFSACSVRRFVLLGEFDINKTPMGYTDVSLDLPQQLNVLC</sequence>
<reference evidence="3" key="1">
    <citation type="submission" date="2012-12" db="EMBL/GenBank/DDBJ databases">
        <authorList>
            <person name="Hellsten U."/>
            <person name="Grimwood J."/>
            <person name="Chapman J.A."/>
            <person name="Shapiro H."/>
            <person name="Aerts A."/>
            <person name="Otillar R.P."/>
            <person name="Terry A.Y."/>
            <person name="Boore J.L."/>
            <person name="Simakov O."/>
            <person name="Marletaz F."/>
            <person name="Cho S.-J."/>
            <person name="Edsinger-Gonzales E."/>
            <person name="Havlak P."/>
            <person name="Kuo D.-H."/>
            <person name="Larsson T."/>
            <person name="Lv J."/>
            <person name="Arendt D."/>
            <person name="Savage R."/>
            <person name="Osoegawa K."/>
            <person name="de Jong P."/>
            <person name="Lindberg D.R."/>
            <person name="Seaver E.C."/>
            <person name="Weisblat D.A."/>
            <person name="Putnam N.H."/>
            <person name="Grigoriev I.V."/>
            <person name="Rokhsar D.S."/>
        </authorList>
    </citation>
    <scope>NUCLEOTIDE SEQUENCE</scope>
</reference>
<organism evidence="2 3">
    <name type="scientific">Helobdella robusta</name>
    <name type="common">Californian leech</name>
    <dbReference type="NCBI Taxonomy" id="6412"/>
    <lineage>
        <taxon>Eukaryota</taxon>
        <taxon>Metazoa</taxon>
        <taxon>Spiralia</taxon>
        <taxon>Lophotrochozoa</taxon>
        <taxon>Annelida</taxon>
        <taxon>Clitellata</taxon>
        <taxon>Hirudinea</taxon>
        <taxon>Rhynchobdellida</taxon>
        <taxon>Glossiphoniidae</taxon>
        <taxon>Helobdella</taxon>
    </lineage>
</organism>
<proteinExistence type="predicted"/>
<dbReference type="AlphaFoldDB" id="T1ESW4"/>
<keyword evidence="3" id="KW-1185">Reference proteome</keyword>
<name>T1ESW4_HELRO</name>
<dbReference type="EMBL" id="AMQM01001115">
    <property type="status" value="NOT_ANNOTATED_CDS"/>
    <property type="molecule type" value="Genomic_DNA"/>
</dbReference>
<dbReference type="RefSeq" id="XP_009023005.1">
    <property type="nucleotide sequence ID" value="XM_009024757.1"/>
</dbReference>
<accession>T1ESW4</accession>
<gene>
    <name evidence="2" type="primary">20199664</name>
    <name evidence="1" type="ORF">HELRODRAFT_162596</name>
</gene>
<evidence type="ECO:0000313" key="3">
    <source>
        <dbReference type="Proteomes" id="UP000015101"/>
    </source>
</evidence>
<dbReference type="EMBL" id="KB097143">
    <property type="protein sequence ID" value="ESN99105.1"/>
    <property type="molecule type" value="Genomic_DNA"/>
</dbReference>
<evidence type="ECO:0000313" key="2">
    <source>
        <dbReference type="EnsemblMetazoa" id="HelroP162596"/>
    </source>
</evidence>
<reference evidence="2" key="3">
    <citation type="submission" date="2015-06" db="UniProtKB">
        <authorList>
            <consortium name="EnsemblMetazoa"/>
        </authorList>
    </citation>
    <scope>IDENTIFICATION</scope>
</reference>